<dbReference type="EMBL" id="AFZE01000023">
    <property type="protein sequence ID" value="EHL14725.1"/>
    <property type="molecule type" value="Genomic_DNA"/>
</dbReference>
<dbReference type="PANTHER" id="PTHR40044">
    <property type="entry name" value="INTEGRAL MEMBRANE PROTEIN-RELATED"/>
    <property type="match status" value="1"/>
</dbReference>
<accession>G9X132</accession>
<comment type="caution">
    <text evidence="2">The sequence shown here is derived from an EMBL/GenBank/DDBJ whole genome shotgun (WGS) entry which is preliminary data.</text>
</comment>
<feature type="transmembrane region" description="Helical" evidence="1">
    <location>
        <begin position="91"/>
        <end position="112"/>
    </location>
</feature>
<organism evidence="2 3">
    <name type="scientific">Peptoanaerobacter stomatis</name>
    <dbReference type="NCBI Taxonomy" id="796937"/>
    <lineage>
        <taxon>Bacteria</taxon>
        <taxon>Bacillati</taxon>
        <taxon>Bacillota</taxon>
        <taxon>Clostridia</taxon>
        <taxon>Peptostreptococcales</taxon>
        <taxon>Filifactoraceae</taxon>
        <taxon>Peptoanaerobacter</taxon>
    </lineage>
</organism>
<evidence type="ECO:0000313" key="2">
    <source>
        <dbReference type="EMBL" id="EHL14725.1"/>
    </source>
</evidence>
<evidence type="ECO:0008006" key="4">
    <source>
        <dbReference type="Google" id="ProtNLM"/>
    </source>
</evidence>
<dbReference type="PIRSF" id="PIRSF031501">
    <property type="entry name" value="QueT"/>
    <property type="match status" value="1"/>
</dbReference>
<feature type="transmembrane region" description="Helical" evidence="1">
    <location>
        <begin position="118"/>
        <end position="142"/>
    </location>
</feature>
<feature type="transmembrane region" description="Helical" evidence="1">
    <location>
        <begin position="6"/>
        <end position="23"/>
    </location>
</feature>
<sequence>MKTKILTRQALIASIYFVVTYLLKDISYGPVQFRVAEILNILAFYNPIYIIGVTAGCFIANLYSQFGVYDLIFGTLHTFISLTAMSKIKNVYVASLMPSLFSFIVGIGIMLATGTTAGFFITTAQIMLSEFVAVSLISVPLFKVFEKNSYIRGNILYIPFS</sequence>
<evidence type="ECO:0000313" key="3">
    <source>
        <dbReference type="Proteomes" id="UP000006437"/>
    </source>
</evidence>
<evidence type="ECO:0000256" key="1">
    <source>
        <dbReference type="SAM" id="Phobius"/>
    </source>
</evidence>
<dbReference type="Pfam" id="PF06177">
    <property type="entry name" value="QueT"/>
    <property type="match status" value="1"/>
</dbReference>
<keyword evidence="1" id="KW-0472">Membrane</keyword>
<gene>
    <name evidence="2" type="ORF">HMPREF9629_00274</name>
</gene>
<proteinExistence type="predicted"/>
<name>G9X132_9FIRM</name>
<dbReference type="AlphaFoldDB" id="G9X132"/>
<dbReference type="RefSeq" id="WP_009524511.1">
    <property type="nucleotide sequence ID" value="NZ_JH414546.1"/>
</dbReference>
<dbReference type="HOGENOM" id="CLU_104115_0_0_9"/>
<feature type="transmembrane region" description="Helical" evidence="1">
    <location>
        <begin position="35"/>
        <end position="60"/>
    </location>
</feature>
<keyword evidence="1" id="KW-1133">Transmembrane helix</keyword>
<dbReference type="PANTHER" id="PTHR40044:SF1">
    <property type="entry name" value="INTEGRAL MEMBRANE PROTEIN"/>
    <property type="match status" value="1"/>
</dbReference>
<reference evidence="2 3" key="1">
    <citation type="submission" date="2011-08" db="EMBL/GenBank/DDBJ databases">
        <title>The Genome Sequence of Eubacteriaceae bacterium ACC19a.</title>
        <authorList>
            <consortium name="The Broad Institute Genome Sequencing Platform"/>
            <person name="Earl A."/>
            <person name="Ward D."/>
            <person name="Feldgarden M."/>
            <person name="Gevers D."/>
            <person name="Sizova M."/>
            <person name="Hazen A."/>
            <person name="Epstein S."/>
            <person name="Young S.K."/>
            <person name="Zeng Q."/>
            <person name="Gargeya S."/>
            <person name="Fitzgerald M."/>
            <person name="Haas B."/>
            <person name="Abouelleil A."/>
            <person name="Alvarado L."/>
            <person name="Arachchi H.M."/>
            <person name="Berlin A."/>
            <person name="Brown A."/>
            <person name="Chapman S.B."/>
            <person name="Chen Z."/>
            <person name="Dunbar C."/>
            <person name="Freedman E."/>
            <person name="Gearin G."/>
            <person name="Gellesch M."/>
            <person name="Goldberg J."/>
            <person name="Griggs A."/>
            <person name="Gujja S."/>
            <person name="Heiman D."/>
            <person name="Howarth C."/>
            <person name="Larson L."/>
            <person name="Lui A."/>
            <person name="MacDonald P.J.P."/>
            <person name="Montmayeur A."/>
            <person name="Murphy C."/>
            <person name="Neiman D."/>
            <person name="Pearson M."/>
            <person name="Priest M."/>
            <person name="Roberts A."/>
            <person name="Saif S."/>
            <person name="Shea T."/>
            <person name="Shenoy N."/>
            <person name="Sisk P."/>
            <person name="Stolte C."/>
            <person name="Sykes S."/>
            <person name="Wortman J."/>
            <person name="Nusbaum C."/>
            <person name="Birren B."/>
        </authorList>
    </citation>
    <scope>NUCLEOTIDE SEQUENCE [LARGE SCALE GENOMIC DNA]</scope>
    <source>
        <strain evidence="2 3">ACC19a</strain>
    </source>
</reference>
<dbReference type="InterPro" id="IPR010387">
    <property type="entry name" value="QueT"/>
</dbReference>
<dbReference type="BioCyc" id="EBAC796937-HMP:GMGH-274-MONOMER"/>
<dbReference type="Proteomes" id="UP000006437">
    <property type="component" value="Unassembled WGS sequence"/>
</dbReference>
<protein>
    <recommendedName>
        <fullName evidence="4">QueT transporter</fullName>
    </recommendedName>
</protein>
<keyword evidence="1" id="KW-0812">Transmembrane</keyword>